<proteinExistence type="predicted"/>
<accession>A0ABV9QR58</accession>
<dbReference type="Proteomes" id="UP001595886">
    <property type="component" value="Unassembled WGS sequence"/>
</dbReference>
<evidence type="ECO:0000313" key="8">
    <source>
        <dbReference type="Proteomes" id="UP001595886"/>
    </source>
</evidence>
<evidence type="ECO:0000256" key="5">
    <source>
        <dbReference type="PROSITE-ProRule" id="PRU10141"/>
    </source>
</evidence>
<feature type="domain" description="Protein kinase" evidence="6">
    <location>
        <begin position="77"/>
        <end position="361"/>
    </location>
</feature>
<dbReference type="SUPFAM" id="SSF48452">
    <property type="entry name" value="TPR-like"/>
    <property type="match status" value="2"/>
</dbReference>
<evidence type="ECO:0000256" key="2">
    <source>
        <dbReference type="ARBA" id="ARBA00022741"/>
    </source>
</evidence>
<comment type="caution">
    <text evidence="7">The sequence shown here is derived from an EMBL/GenBank/DDBJ whole genome shotgun (WGS) entry which is preliminary data.</text>
</comment>
<keyword evidence="1" id="KW-0808">Transferase</keyword>
<dbReference type="PANTHER" id="PTHR43289">
    <property type="entry name" value="MITOGEN-ACTIVATED PROTEIN KINASE KINASE KINASE 20-RELATED"/>
    <property type="match status" value="1"/>
</dbReference>
<reference evidence="8" key="1">
    <citation type="journal article" date="2019" name="Int. J. Syst. Evol. Microbiol.">
        <title>The Global Catalogue of Microorganisms (GCM) 10K type strain sequencing project: providing services to taxonomists for standard genome sequencing and annotation.</title>
        <authorList>
            <consortium name="The Broad Institute Genomics Platform"/>
            <consortium name="The Broad Institute Genome Sequencing Center for Infectious Disease"/>
            <person name="Wu L."/>
            <person name="Ma J."/>
        </authorList>
    </citation>
    <scope>NUCLEOTIDE SEQUENCE [LARGE SCALE GENOMIC DNA]</scope>
    <source>
        <strain evidence="8">CCUG 30340</strain>
    </source>
</reference>
<feature type="binding site" evidence="5">
    <location>
        <position position="107"/>
    </location>
    <ligand>
        <name>ATP</name>
        <dbReference type="ChEBI" id="CHEBI:30616"/>
    </ligand>
</feature>
<sequence length="935" mass="102109">MTEPARRRAELALLHALFDLTPAQRDLRLAEVEHADRELADAVRRMLATSDTVAANQAQMRPAAAEVAAGCVLGGRFRLLRPLGRGGMGEVYLARRDDGIDQHVAIKILHGEGLAVTRERAHREQQILARLTHPNIAGLIDAGLTDAGRPWFAMDYVDGERLLEWCDHRTLTLPARVRLFVQIARALQFAHRNLVLHRDVKPSNILVDHDGIPVLLDFGIAKVIDAQAPAHETRTLALTPAYAAPEQLRGEPATTASEVYQLGIVLYELTSGISAREARAHAQADATTVVVPAPHQAFAACWLRDRAQAERLVRLRASSPQKLRRDLKGDLGRIIAKASAPLPAERYDTAQAFADDLERWLAGNPVSAHRGSWRYRVGKLVRRHKAASALTAVLALGLLAVSALALDRAQREHEQRVEAERQRERSDALVDFFRSLFRQADPDLAGASQIGADQLLERADVALDARNDVDPSVRAALLSEIAAAFYNLGMPRNGLAAAEQAVTLSTPRRADNPKDYLRSVDVASSIYASIGRERDAVDLITQALPTASQVRDDQLDWQAKLMSRRSRSRFALGQVREAVADMQAVVETLRRRGALDGDDGVEARISLAKFLGSQGDYRSAVDALREIVEHAAGSTSRSTRLAARSNLGMNLLGAGEYRQAAAVLEPALAESGSLYGPESYPAIVLHYLLLRSHLALGEPERARVFLDHLQKVRPASVAQFARAKEYIASAGIRYQLATGRFGDAASQAQQALDASEADADTGELHRLLGEAQLQQGDPRRALATFARASEKDTALNNPLRIASIEDGIGRAHLALGELDEAIAHLSRAAEPFRRLQGTDTPDALRVAVHLLWAQALATRDPDLLECLDAQRAALVGALGGEDRLQIWQFDRLRDRLAHQLGRPGIDPDRLARAERGLLRVSGTGKVPDHRGVGTF</sequence>
<evidence type="ECO:0000256" key="1">
    <source>
        <dbReference type="ARBA" id="ARBA00022679"/>
    </source>
</evidence>
<dbReference type="SMART" id="SM00028">
    <property type="entry name" value="TPR"/>
    <property type="match status" value="6"/>
</dbReference>
<dbReference type="CDD" id="cd14014">
    <property type="entry name" value="STKc_PknB_like"/>
    <property type="match status" value="1"/>
</dbReference>
<dbReference type="RefSeq" id="WP_380018609.1">
    <property type="nucleotide sequence ID" value="NZ_JBHSHD010000002.1"/>
</dbReference>
<dbReference type="PROSITE" id="PS50011">
    <property type="entry name" value="PROTEIN_KINASE_DOM"/>
    <property type="match status" value="1"/>
</dbReference>
<dbReference type="PANTHER" id="PTHR43289:SF34">
    <property type="entry name" value="SERINE_THREONINE-PROTEIN KINASE YBDM-RELATED"/>
    <property type="match status" value="1"/>
</dbReference>
<evidence type="ECO:0000313" key="7">
    <source>
        <dbReference type="EMBL" id="MFC4818874.1"/>
    </source>
</evidence>
<dbReference type="InterPro" id="IPR017441">
    <property type="entry name" value="Protein_kinase_ATP_BS"/>
</dbReference>
<gene>
    <name evidence="7" type="ORF">ACFO6Q_00980</name>
</gene>
<keyword evidence="4 5" id="KW-0067">ATP-binding</keyword>
<dbReference type="EMBL" id="JBHSHD010000002">
    <property type="protein sequence ID" value="MFC4818874.1"/>
    <property type="molecule type" value="Genomic_DNA"/>
</dbReference>
<dbReference type="InterPro" id="IPR011990">
    <property type="entry name" value="TPR-like_helical_dom_sf"/>
</dbReference>
<dbReference type="InterPro" id="IPR008271">
    <property type="entry name" value="Ser/Thr_kinase_AS"/>
</dbReference>
<dbReference type="Gene3D" id="3.30.200.20">
    <property type="entry name" value="Phosphorylase Kinase, domain 1"/>
    <property type="match status" value="1"/>
</dbReference>
<dbReference type="Gene3D" id="1.25.40.10">
    <property type="entry name" value="Tetratricopeptide repeat domain"/>
    <property type="match status" value="3"/>
</dbReference>
<dbReference type="InterPro" id="IPR000719">
    <property type="entry name" value="Prot_kinase_dom"/>
</dbReference>
<evidence type="ECO:0000256" key="3">
    <source>
        <dbReference type="ARBA" id="ARBA00022777"/>
    </source>
</evidence>
<dbReference type="Pfam" id="PF00069">
    <property type="entry name" value="Pkinase"/>
    <property type="match status" value="1"/>
</dbReference>
<keyword evidence="3 7" id="KW-0418">Kinase</keyword>
<dbReference type="Gene3D" id="1.10.510.10">
    <property type="entry name" value="Transferase(Phosphotransferase) domain 1"/>
    <property type="match status" value="1"/>
</dbReference>
<name>A0ABV9QR58_9GAMM</name>
<keyword evidence="2 5" id="KW-0547">Nucleotide-binding</keyword>
<dbReference type="SMART" id="SM00220">
    <property type="entry name" value="S_TKc"/>
    <property type="match status" value="1"/>
</dbReference>
<dbReference type="PROSITE" id="PS00108">
    <property type="entry name" value="PROTEIN_KINASE_ST"/>
    <property type="match status" value="1"/>
</dbReference>
<dbReference type="InterPro" id="IPR011009">
    <property type="entry name" value="Kinase-like_dom_sf"/>
</dbReference>
<evidence type="ECO:0000259" key="6">
    <source>
        <dbReference type="PROSITE" id="PS50011"/>
    </source>
</evidence>
<dbReference type="InterPro" id="IPR019734">
    <property type="entry name" value="TPR_rpt"/>
</dbReference>
<dbReference type="PROSITE" id="PS00107">
    <property type="entry name" value="PROTEIN_KINASE_ATP"/>
    <property type="match status" value="1"/>
</dbReference>
<organism evidence="7 8">
    <name type="scientific">Dokdonella ginsengisoli</name>
    <dbReference type="NCBI Taxonomy" id="363846"/>
    <lineage>
        <taxon>Bacteria</taxon>
        <taxon>Pseudomonadati</taxon>
        <taxon>Pseudomonadota</taxon>
        <taxon>Gammaproteobacteria</taxon>
        <taxon>Lysobacterales</taxon>
        <taxon>Rhodanobacteraceae</taxon>
        <taxon>Dokdonella</taxon>
    </lineage>
</organism>
<keyword evidence="8" id="KW-1185">Reference proteome</keyword>
<dbReference type="GO" id="GO:0016301">
    <property type="term" value="F:kinase activity"/>
    <property type="evidence" value="ECO:0007669"/>
    <property type="project" value="UniProtKB-KW"/>
</dbReference>
<dbReference type="SUPFAM" id="SSF56112">
    <property type="entry name" value="Protein kinase-like (PK-like)"/>
    <property type="match status" value="1"/>
</dbReference>
<evidence type="ECO:0000256" key="4">
    <source>
        <dbReference type="ARBA" id="ARBA00022840"/>
    </source>
</evidence>
<protein>
    <submittedName>
        <fullName evidence="7">Protein kinase</fullName>
    </submittedName>
</protein>